<keyword evidence="1" id="KW-0597">Phosphoprotein</keyword>
<dbReference type="SMART" id="SM00448">
    <property type="entry name" value="REC"/>
    <property type="match status" value="1"/>
</dbReference>
<dbReference type="InterPro" id="IPR011006">
    <property type="entry name" value="CheY-like_superfamily"/>
</dbReference>
<feature type="domain" description="Response regulatory" evidence="2">
    <location>
        <begin position="1"/>
        <end position="118"/>
    </location>
</feature>
<comment type="caution">
    <text evidence="3">The sequence shown here is derived from an EMBL/GenBank/DDBJ whole genome shotgun (WGS) entry which is preliminary data.</text>
</comment>
<feature type="modified residue" description="4-aspartylphosphate" evidence="1">
    <location>
        <position position="54"/>
    </location>
</feature>
<accession>A0A255HAL9</accession>
<keyword evidence="4" id="KW-1185">Reference proteome</keyword>
<dbReference type="Gene3D" id="3.40.50.2300">
    <property type="match status" value="1"/>
</dbReference>
<dbReference type="EMBL" id="NMVQ01000002">
    <property type="protein sequence ID" value="OYO24719.1"/>
    <property type="molecule type" value="Genomic_DNA"/>
</dbReference>
<dbReference type="InterPro" id="IPR001789">
    <property type="entry name" value="Sig_transdc_resp-reg_receiver"/>
</dbReference>
<sequence length="129" mass="13737">MLVYSDDRTVRQAIRLALGAEVASDLPVRVVEVATPRAVVQTMDNGGIDLALLDGEAVPAGGLGICRQLKDEIPHCPPVLVVVGRMDDAWLATWSRADAVVAHPIDPRRLAAEVAGLLRQRQSGTPARA</sequence>
<dbReference type="AlphaFoldDB" id="A0A255HAL9"/>
<name>A0A255HAL9_9ACTN</name>
<organism evidence="3 4">
    <name type="scientific">Enemella dayhoffiae</name>
    <dbReference type="NCBI Taxonomy" id="2016507"/>
    <lineage>
        <taxon>Bacteria</taxon>
        <taxon>Bacillati</taxon>
        <taxon>Actinomycetota</taxon>
        <taxon>Actinomycetes</taxon>
        <taxon>Propionibacteriales</taxon>
        <taxon>Propionibacteriaceae</taxon>
        <taxon>Enemella</taxon>
    </lineage>
</organism>
<gene>
    <name evidence="3" type="ORF">CGZ93_02585</name>
</gene>
<dbReference type="PROSITE" id="PS50110">
    <property type="entry name" value="RESPONSE_REGULATORY"/>
    <property type="match status" value="1"/>
</dbReference>
<evidence type="ECO:0000313" key="4">
    <source>
        <dbReference type="Proteomes" id="UP000216311"/>
    </source>
</evidence>
<reference evidence="3 4" key="1">
    <citation type="submission" date="2017-07" db="EMBL/GenBank/DDBJ databases">
        <title>Draft whole genome sequences of clinical Proprionibacteriaceae strains.</title>
        <authorList>
            <person name="Bernier A.-M."/>
            <person name="Bernard K."/>
            <person name="Domingo M.-C."/>
        </authorList>
    </citation>
    <scope>NUCLEOTIDE SEQUENCE [LARGE SCALE GENOMIC DNA]</scope>
    <source>
        <strain evidence="3 4">NML 130396</strain>
    </source>
</reference>
<dbReference type="GO" id="GO:0000160">
    <property type="term" value="P:phosphorelay signal transduction system"/>
    <property type="evidence" value="ECO:0007669"/>
    <property type="project" value="InterPro"/>
</dbReference>
<dbReference type="SUPFAM" id="SSF52172">
    <property type="entry name" value="CheY-like"/>
    <property type="match status" value="1"/>
</dbReference>
<proteinExistence type="predicted"/>
<protein>
    <recommendedName>
        <fullName evidence="2">Response regulatory domain-containing protein</fullName>
    </recommendedName>
</protein>
<dbReference type="Proteomes" id="UP000216311">
    <property type="component" value="Unassembled WGS sequence"/>
</dbReference>
<evidence type="ECO:0000256" key="1">
    <source>
        <dbReference type="PROSITE-ProRule" id="PRU00169"/>
    </source>
</evidence>
<evidence type="ECO:0000313" key="3">
    <source>
        <dbReference type="EMBL" id="OYO24719.1"/>
    </source>
</evidence>
<evidence type="ECO:0000259" key="2">
    <source>
        <dbReference type="PROSITE" id="PS50110"/>
    </source>
</evidence>